<dbReference type="RefSeq" id="WP_264326806.1">
    <property type="nucleotide sequence ID" value="NZ_JADEXQ010000083.1"/>
</dbReference>
<dbReference type="EMBL" id="JADEXQ010000083">
    <property type="protein sequence ID" value="MBE9031981.1"/>
    <property type="molecule type" value="Genomic_DNA"/>
</dbReference>
<sequence length="94" mass="10644">MKLPKQVKPVERYKAISIGKRVHHLQGLYKPQTVFDLSDFNFLPDLDRRNILFGLEHGANYNDPMQYLSAPSFCGCHLLSGQSMLACISQCGVF</sequence>
<evidence type="ECO:0000313" key="2">
    <source>
        <dbReference type="Proteomes" id="UP000625316"/>
    </source>
</evidence>
<dbReference type="Proteomes" id="UP000625316">
    <property type="component" value="Unassembled WGS sequence"/>
</dbReference>
<dbReference type="AlphaFoldDB" id="A0A928Z3Y5"/>
<reference evidence="1" key="1">
    <citation type="submission" date="2020-10" db="EMBL/GenBank/DDBJ databases">
        <authorList>
            <person name="Castelo-Branco R."/>
            <person name="Eusebio N."/>
            <person name="Adriana R."/>
            <person name="Vieira A."/>
            <person name="Brugerolle De Fraissinette N."/>
            <person name="Rezende De Castro R."/>
            <person name="Schneider M.P."/>
            <person name="Vasconcelos V."/>
            <person name="Leao P.N."/>
        </authorList>
    </citation>
    <scope>NUCLEOTIDE SEQUENCE</scope>
    <source>
        <strain evidence="1">LEGE 11480</strain>
    </source>
</reference>
<comment type="caution">
    <text evidence="1">The sequence shown here is derived from an EMBL/GenBank/DDBJ whole genome shotgun (WGS) entry which is preliminary data.</text>
</comment>
<organism evidence="1 2">
    <name type="scientific">Romeriopsis navalis LEGE 11480</name>
    <dbReference type="NCBI Taxonomy" id="2777977"/>
    <lineage>
        <taxon>Bacteria</taxon>
        <taxon>Bacillati</taxon>
        <taxon>Cyanobacteriota</taxon>
        <taxon>Cyanophyceae</taxon>
        <taxon>Leptolyngbyales</taxon>
        <taxon>Leptolyngbyaceae</taxon>
        <taxon>Romeriopsis</taxon>
        <taxon>Romeriopsis navalis</taxon>
    </lineage>
</organism>
<evidence type="ECO:0000313" key="1">
    <source>
        <dbReference type="EMBL" id="MBE9031981.1"/>
    </source>
</evidence>
<name>A0A928Z3Y5_9CYAN</name>
<keyword evidence="2" id="KW-1185">Reference proteome</keyword>
<gene>
    <name evidence="1" type="ORF">IQ266_19780</name>
</gene>
<proteinExistence type="predicted"/>
<protein>
    <submittedName>
        <fullName evidence="1">Uncharacterized protein</fullName>
    </submittedName>
</protein>
<accession>A0A928Z3Y5</accession>